<organism evidence="2 3">
    <name type="scientific">Draconibacterium halophilum</name>
    <dbReference type="NCBI Taxonomy" id="2706887"/>
    <lineage>
        <taxon>Bacteria</taxon>
        <taxon>Pseudomonadati</taxon>
        <taxon>Bacteroidota</taxon>
        <taxon>Bacteroidia</taxon>
        <taxon>Marinilabiliales</taxon>
        <taxon>Prolixibacteraceae</taxon>
        <taxon>Draconibacterium</taxon>
    </lineage>
</organism>
<proteinExistence type="predicted"/>
<name>A0A6C0R9R8_9BACT</name>
<dbReference type="AlphaFoldDB" id="A0A6C0R9R8"/>
<keyword evidence="1" id="KW-0732">Signal</keyword>
<protein>
    <recommendedName>
        <fullName evidence="4">Outer membrane protein beta-barrel domain-containing protein</fullName>
    </recommendedName>
</protein>
<gene>
    <name evidence="2" type="ORF">G0Q07_01290</name>
</gene>
<keyword evidence="3" id="KW-1185">Reference proteome</keyword>
<evidence type="ECO:0000256" key="1">
    <source>
        <dbReference type="SAM" id="SignalP"/>
    </source>
</evidence>
<feature type="signal peptide" evidence="1">
    <location>
        <begin position="1"/>
        <end position="21"/>
    </location>
</feature>
<dbReference type="Proteomes" id="UP000474630">
    <property type="component" value="Chromosome"/>
</dbReference>
<feature type="chain" id="PRO_5025674530" description="Outer membrane protein beta-barrel domain-containing protein" evidence="1">
    <location>
        <begin position="22"/>
        <end position="162"/>
    </location>
</feature>
<evidence type="ECO:0008006" key="4">
    <source>
        <dbReference type="Google" id="ProtNLM"/>
    </source>
</evidence>
<dbReference type="RefSeq" id="WP_163344378.1">
    <property type="nucleotide sequence ID" value="NZ_CP048409.1"/>
</dbReference>
<evidence type="ECO:0000313" key="2">
    <source>
        <dbReference type="EMBL" id="QIA06445.1"/>
    </source>
</evidence>
<dbReference type="EMBL" id="CP048409">
    <property type="protein sequence ID" value="QIA06445.1"/>
    <property type="molecule type" value="Genomic_DNA"/>
</dbReference>
<evidence type="ECO:0000313" key="3">
    <source>
        <dbReference type="Proteomes" id="UP000474630"/>
    </source>
</evidence>
<accession>A0A6C0R9R8</accession>
<dbReference type="KEGG" id="drc:G0Q07_01290"/>
<sequence length="162" mass="17775">MIKKLTFLTLSLLCLFSMSFAQETSKRQAVYAELGGAAVLGSINYDFRFKPGNDGLGARVGFGYVPDVLVLPLELNGLVGKNKVAFEYGAGISVAYFTENHNTGNQTFRSGDSRIGIIYHGKAGIRITPANNGFFFNFNCTPLVNTEETRLWFGLGLGYSWH</sequence>
<reference evidence="2 3" key="1">
    <citation type="submission" date="2020-02" db="EMBL/GenBank/DDBJ databases">
        <title>Genome sequencing for Draconibacterium sp. strain M1.</title>
        <authorList>
            <person name="Park S.-J."/>
        </authorList>
    </citation>
    <scope>NUCLEOTIDE SEQUENCE [LARGE SCALE GENOMIC DNA]</scope>
    <source>
        <strain evidence="2 3">M1</strain>
    </source>
</reference>